<dbReference type="PANTHER" id="PTHR21060:SF15">
    <property type="entry name" value="ACETATE KINASE-RELATED"/>
    <property type="match status" value="1"/>
</dbReference>
<proteinExistence type="inferred from homology"/>
<dbReference type="GO" id="GO:0000287">
    <property type="term" value="F:magnesium ion binding"/>
    <property type="evidence" value="ECO:0007669"/>
    <property type="project" value="UniProtKB-UniRule"/>
</dbReference>
<dbReference type="SUPFAM" id="SSF53067">
    <property type="entry name" value="Actin-like ATPase domain"/>
    <property type="match status" value="2"/>
</dbReference>
<feature type="site" description="Transition state stabilizer" evidence="5">
    <location>
        <position position="185"/>
    </location>
</feature>
<comment type="cofactor">
    <cofactor evidence="5">
        <name>Mg(2+)</name>
        <dbReference type="ChEBI" id="CHEBI:18420"/>
    </cofactor>
</comment>
<protein>
    <recommendedName>
        <fullName evidence="5">Probable acetate kinase</fullName>
        <ecNumber evidence="5">2.7.2.1</ecNumber>
    </recommendedName>
    <alternativeName>
        <fullName evidence="5">Acetokinase</fullName>
    </alternativeName>
</protein>
<dbReference type="PIRSF" id="PIRSF000722">
    <property type="entry name" value="Acetate_prop_kin"/>
    <property type="match status" value="1"/>
</dbReference>
<dbReference type="GO" id="GO:0006085">
    <property type="term" value="P:acetyl-CoA biosynthetic process"/>
    <property type="evidence" value="ECO:0007669"/>
    <property type="project" value="UniProtKB-UniRule"/>
</dbReference>
<dbReference type="Proteomes" id="UP001054857">
    <property type="component" value="Unassembled WGS sequence"/>
</dbReference>
<dbReference type="NCBIfam" id="TIGR00016">
    <property type="entry name" value="ackA"/>
    <property type="match status" value="1"/>
</dbReference>
<evidence type="ECO:0000256" key="3">
    <source>
        <dbReference type="ARBA" id="ARBA00022777"/>
    </source>
</evidence>
<evidence type="ECO:0000313" key="6">
    <source>
        <dbReference type="EMBL" id="GFR50508.1"/>
    </source>
</evidence>
<sequence>MSSKKLLVLNAGSSSLKFKLFGVEPFGASMTGMFDRIGDASNCVLKASAPSAEGKPKKWEIKIPAKDHVGAMENILSFLKENVSGTFAKEVVAVGHRVVHGLDISQPAILCENTVNKIREAAVLAPLHNPPGLQGIDAAQKVFPDVPQVAVFDTAFHATMPAHSYMYGLPYDLYEKHKIRRYGFHGTSHKYLLEQAAGMLGKPVSETNVITCHLGSGSSIAAIRGGKCVDTTMGMTPLEGLMMGTRSGDMDPAVVLHMQKTLNLSIKDTDTMLNKKSGLLGVTGNNDLRSVIENAQKGDQRSALGLAMFVYRVQKYIGAYTASLGGNVDAIVFSAGVGENSSIIRGLILESLKGMGLVMDSAANDATVGGKQGDISASNSRVRLLVIPTDEELSIAQQTLEVVQGKAAKSA</sequence>
<comment type="pathway">
    <text evidence="5">Metabolic intermediate biosynthesis; acetyl-CoA biosynthesis; acetyl-CoA from acetate: step 1/2.</text>
</comment>
<keyword evidence="3 5" id="KW-0418">Kinase</keyword>
<evidence type="ECO:0000256" key="5">
    <source>
        <dbReference type="HAMAP-Rule" id="MF_03131"/>
    </source>
</evidence>
<feature type="binding site" evidence="5">
    <location>
        <position position="17"/>
    </location>
    <ligand>
        <name>ATP</name>
        <dbReference type="ChEBI" id="CHEBI:30616"/>
    </ligand>
</feature>
<organism evidence="6 7">
    <name type="scientific">Astrephomene gubernaculifera</name>
    <dbReference type="NCBI Taxonomy" id="47775"/>
    <lineage>
        <taxon>Eukaryota</taxon>
        <taxon>Viridiplantae</taxon>
        <taxon>Chlorophyta</taxon>
        <taxon>core chlorophytes</taxon>
        <taxon>Chlorophyceae</taxon>
        <taxon>CS clade</taxon>
        <taxon>Chlamydomonadales</taxon>
        <taxon>Astrephomenaceae</taxon>
        <taxon>Astrephomene</taxon>
    </lineage>
</organism>
<comment type="caution">
    <text evidence="6">The sequence shown here is derived from an EMBL/GenBank/DDBJ whole genome shotgun (WGS) entry which is preliminary data.</text>
</comment>
<feature type="binding site" evidence="5">
    <location>
        <position position="10"/>
    </location>
    <ligand>
        <name>Mg(2+)</name>
        <dbReference type="ChEBI" id="CHEBI:18420"/>
    </ligand>
</feature>
<dbReference type="GO" id="GO:0005524">
    <property type="term" value="F:ATP binding"/>
    <property type="evidence" value="ECO:0007669"/>
    <property type="project" value="UniProtKB-KW"/>
</dbReference>
<gene>
    <name evidence="6" type="ORF">Agub_g12774</name>
</gene>
<dbReference type="Pfam" id="PF00871">
    <property type="entry name" value="Acetate_kinase"/>
    <property type="match status" value="1"/>
</dbReference>
<comment type="catalytic activity">
    <reaction evidence="5">
        <text>acetate + ATP = acetyl phosphate + ADP</text>
        <dbReference type="Rhea" id="RHEA:11352"/>
        <dbReference type="ChEBI" id="CHEBI:22191"/>
        <dbReference type="ChEBI" id="CHEBI:30089"/>
        <dbReference type="ChEBI" id="CHEBI:30616"/>
        <dbReference type="ChEBI" id="CHEBI:456216"/>
        <dbReference type="EC" id="2.7.2.1"/>
    </reaction>
</comment>
<dbReference type="EC" id="2.7.2.1" evidence="5"/>
<evidence type="ECO:0000313" key="7">
    <source>
        <dbReference type="Proteomes" id="UP001054857"/>
    </source>
</evidence>
<keyword evidence="5" id="KW-0460">Magnesium</keyword>
<feature type="binding site" evidence="5">
    <location>
        <begin position="336"/>
        <end position="340"/>
    </location>
    <ligand>
        <name>ATP</name>
        <dbReference type="ChEBI" id="CHEBI:30616"/>
    </ligand>
</feature>
<keyword evidence="4 5" id="KW-0067">ATP-binding</keyword>
<feature type="binding site" evidence="5">
    <location>
        <begin position="287"/>
        <end position="289"/>
    </location>
    <ligand>
        <name>ATP</name>
        <dbReference type="ChEBI" id="CHEBI:30616"/>
    </ligand>
</feature>
<dbReference type="PROSITE" id="PS01076">
    <property type="entry name" value="ACETATE_KINASE_2"/>
    <property type="match status" value="1"/>
</dbReference>
<dbReference type="GO" id="GO:0008776">
    <property type="term" value="F:acetate kinase activity"/>
    <property type="evidence" value="ECO:0007669"/>
    <property type="project" value="UniProtKB-UniRule"/>
</dbReference>
<name>A0AAD3HRJ0_9CHLO</name>
<dbReference type="InterPro" id="IPR004372">
    <property type="entry name" value="Ac/propionate_kinase"/>
</dbReference>
<keyword evidence="7" id="KW-1185">Reference proteome</keyword>
<keyword evidence="2 5" id="KW-0547">Nucleotide-binding</keyword>
<dbReference type="HAMAP" id="MF_00020">
    <property type="entry name" value="Acetate_kinase"/>
    <property type="match status" value="1"/>
</dbReference>
<dbReference type="GO" id="GO:0006083">
    <property type="term" value="P:acetate metabolic process"/>
    <property type="evidence" value="ECO:0007669"/>
    <property type="project" value="TreeGrafter"/>
</dbReference>
<feature type="site" description="Transition state stabilizer" evidence="5">
    <location>
        <position position="246"/>
    </location>
</feature>
<dbReference type="PROSITE" id="PS01075">
    <property type="entry name" value="ACETATE_KINASE_1"/>
    <property type="match status" value="1"/>
</dbReference>
<comment type="similarity">
    <text evidence="5">Belongs to the acetokinase family.</text>
</comment>
<reference evidence="6 7" key="1">
    <citation type="journal article" date="2021" name="Sci. Rep.">
        <title>Genome sequencing of the multicellular alga Astrephomene provides insights into convergent evolution of germ-soma differentiation.</title>
        <authorList>
            <person name="Yamashita S."/>
            <person name="Yamamoto K."/>
            <person name="Matsuzaki R."/>
            <person name="Suzuki S."/>
            <person name="Yamaguchi H."/>
            <person name="Hirooka S."/>
            <person name="Minakuchi Y."/>
            <person name="Miyagishima S."/>
            <person name="Kawachi M."/>
            <person name="Toyoda A."/>
            <person name="Nozaki H."/>
        </authorList>
    </citation>
    <scope>NUCLEOTIDE SEQUENCE [LARGE SCALE GENOMIC DNA]</scope>
    <source>
        <strain evidence="6 7">NIES-4017</strain>
    </source>
</reference>
<dbReference type="PANTHER" id="PTHR21060">
    <property type="entry name" value="ACETATE KINASE"/>
    <property type="match status" value="1"/>
</dbReference>
<keyword evidence="5" id="KW-0479">Metal-binding</keyword>
<feature type="active site" description="Proton donor/acceptor" evidence="5">
    <location>
        <position position="153"/>
    </location>
</feature>
<evidence type="ECO:0000256" key="4">
    <source>
        <dbReference type="ARBA" id="ARBA00022840"/>
    </source>
</evidence>
<feature type="binding site" evidence="5">
    <location>
        <begin position="213"/>
        <end position="217"/>
    </location>
    <ligand>
        <name>ATP</name>
        <dbReference type="ChEBI" id="CHEBI:30616"/>
    </ligand>
</feature>
<dbReference type="Gene3D" id="3.30.420.40">
    <property type="match status" value="2"/>
</dbReference>
<dbReference type="InterPro" id="IPR043129">
    <property type="entry name" value="ATPase_NBD"/>
</dbReference>
<evidence type="ECO:0000256" key="1">
    <source>
        <dbReference type="ARBA" id="ARBA00022679"/>
    </source>
</evidence>
<accession>A0AAD3HRJ0</accession>
<dbReference type="InterPro" id="IPR023865">
    <property type="entry name" value="Aliphatic_acid_kinase_CS"/>
</dbReference>
<dbReference type="CDD" id="cd24010">
    <property type="entry name" value="ASKHA_NBD_AcK_PK"/>
    <property type="match status" value="1"/>
</dbReference>
<evidence type="ECO:0000256" key="2">
    <source>
        <dbReference type="ARBA" id="ARBA00022741"/>
    </source>
</evidence>
<dbReference type="AlphaFoldDB" id="A0AAD3HRJ0"/>
<feature type="binding site" evidence="5">
    <location>
        <position position="97"/>
    </location>
    <ligand>
        <name>substrate</name>
    </ligand>
</feature>
<dbReference type="EMBL" id="BMAR01000038">
    <property type="protein sequence ID" value="GFR50508.1"/>
    <property type="molecule type" value="Genomic_DNA"/>
</dbReference>
<dbReference type="InterPro" id="IPR000890">
    <property type="entry name" value="Aliphatic_acid_kin_short-chain"/>
</dbReference>
<dbReference type="PRINTS" id="PR00471">
    <property type="entry name" value="ACETATEKNASE"/>
</dbReference>
<keyword evidence="1 5" id="KW-0808">Transferase</keyword>
<feature type="binding site" evidence="5">
    <location>
        <position position="391"/>
    </location>
    <ligand>
        <name>Mg(2+)</name>
        <dbReference type="ChEBI" id="CHEBI:18420"/>
    </ligand>
</feature>